<dbReference type="InterPro" id="IPR041095">
    <property type="entry name" value="EFG_II"/>
</dbReference>
<dbReference type="CDD" id="cd04096">
    <property type="entry name" value="eEF2_snRNP_like_C"/>
    <property type="match status" value="1"/>
</dbReference>
<dbReference type="GO" id="GO:0005829">
    <property type="term" value="C:cytosol"/>
    <property type="evidence" value="ECO:0007669"/>
    <property type="project" value="TreeGrafter"/>
</dbReference>
<dbReference type="CDD" id="cd01681">
    <property type="entry name" value="aeEF2_snRNP_like_IV"/>
    <property type="match status" value="1"/>
</dbReference>
<dbReference type="PROSITE" id="PS51722">
    <property type="entry name" value="G_TR_2"/>
    <property type="match status" value="1"/>
</dbReference>
<dbReference type="InterPro" id="IPR027417">
    <property type="entry name" value="P-loop_NTPase"/>
</dbReference>
<keyword evidence="2" id="KW-0342">GTP-binding</keyword>
<accession>A0A0D9YTD9</accession>
<dbReference type="SUPFAM" id="SSF54211">
    <property type="entry name" value="Ribosomal protein S5 domain 2-like"/>
    <property type="match status" value="1"/>
</dbReference>
<dbReference type="InterPro" id="IPR035647">
    <property type="entry name" value="EFG_III/V"/>
</dbReference>
<organism evidence="5">
    <name type="scientific">Oryza glumipatula</name>
    <dbReference type="NCBI Taxonomy" id="40148"/>
    <lineage>
        <taxon>Eukaryota</taxon>
        <taxon>Viridiplantae</taxon>
        <taxon>Streptophyta</taxon>
        <taxon>Embryophyta</taxon>
        <taxon>Tracheophyta</taxon>
        <taxon>Spermatophyta</taxon>
        <taxon>Magnoliopsida</taxon>
        <taxon>Liliopsida</taxon>
        <taxon>Poales</taxon>
        <taxon>Poaceae</taxon>
        <taxon>BOP clade</taxon>
        <taxon>Oryzoideae</taxon>
        <taxon>Oryzeae</taxon>
        <taxon>Oryzinae</taxon>
        <taxon>Oryza</taxon>
    </lineage>
</organism>
<dbReference type="AlphaFoldDB" id="A0A0D9YTD9"/>
<evidence type="ECO:0000256" key="2">
    <source>
        <dbReference type="ARBA" id="ARBA00023134"/>
    </source>
</evidence>
<dbReference type="PRINTS" id="PR00315">
    <property type="entry name" value="ELONGATNFCT"/>
</dbReference>
<dbReference type="SMART" id="SM00838">
    <property type="entry name" value="EFG_C"/>
    <property type="match status" value="1"/>
</dbReference>
<dbReference type="GO" id="GO:0003924">
    <property type="term" value="F:GTPase activity"/>
    <property type="evidence" value="ECO:0007669"/>
    <property type="project" value="InterPro"/>
</dbReference>
<reference evidence="5" key="2">
    <citation type="submission" date="2018-05" db="EMBL/GenBank/DDBJ databases">
        <title>OgluRS3 (Oryza glumaepatula Reference Sequence Version 3).</title>
        <authorList>
            <person name="Zhang J."/>
            <person name="Kudrna D."/>
            <person name="Lee S."/>
            <person name="Talag J."/>
            <person name="Welchert J."/>
            <person name="Wing R.A."/>
        </authorList>
    </citation>
    <scope>NUCLEOTIDE SEQUENCE [LARGE SCALE GENOMIC DNA]</scope>
</reference>
<dbReference type="InterPro" id="IPR004161">
    <property type="entry name" value="EFTu-like_2"/>
</dbReference>
<evidence type="ECO:0000256" key="1">
    <source>
        <dbReference type="ARBA" id="ARBA00022741"/>
    </source>
</evidence>
<keyword evidence="3" id="KW-0812">Transmembrane</keyword>
<dbReference type="Proteomes" id="UP000026961">
    <property type="component" value="Chromosome 2"/>
</dbReference>
<dbReference type="GO" id="GO:1990904">
    <property type="term" value="C:ribonucleoprotein complex"/>
    <property type="evidence" value="ECO:0007669"/>
    <property type="project" value="TreeGrafter"/>
</dbReference>
<dbReference type="Gene3D" id="3.30.230.10">
    <property type="match status" value="1"/>
</dbReference>
<evidence type="ECO:0000256" key="3">
    <source>
        <dbReference type="SAM" id="Phobius"/>
    </source>
</evidence>
<dbReference type="PANTHER" id="PTHR42908">
    <property type="entry name" value="TRANSLATION ELONGATION FACTOR-RELATED"/>
    <property type="match status" value="1"/>
</dbReference>
<dbReference type="CDD" id="cd16268">
    <property type="entry name" value="EF2_II"/>
    <property type="match status" value="1"/>
</dbReference>
<dbReference type="SUPFAM" id="SSF50447">
    <property type="entry name" value="Translation proteins"/>
    <property type="match status" value="1"/>
</dbReference>
<keyword evidence="3" id="KW-0472">Membrane</keyword>
<dbReference type="PANTHER" id="PTHR42908:SF3">
    <property type="entry name" value="ELONGATION FACTOR-LIKE GTPASE 1"/>
    <property type="match status" value="1"/>
</dbReference>
<keyword evidence="3" id="KW-1133">Transmembrane helix</keyword>
<dbReference type="HOGENOM" id="CLU_002794_3_1_1"/>
<dbReference type="EnsemblPlants" id="OGLUM02G20070.1">
    <property type="protein sequence ID" value="OGLUM02G20070.1"/>
    <property type="gene ID" value="OGLUM02G20070"/>
</dbReference>
<proteinExistence type="predicted"/>
<dbReference type="FunFam" id="2.40.30.10:FF:000095">
    <property type="entry name" value="Elongation factor Tu family protein"/>
    <property type="match status" value="1"/>
</dbReference>
<dbReference type="InterPro" id="IPR020568">
    <property type="entry name" value="Ribosomal_Su5_D2-typ_SF"/>
</dbReference>
<dbReference type="GO" id="GO:0005525">
    <property type="term" value="F:GTP binding"/>
    <property type="evidence" value="ECO:0007669"/>
    <property type="project" value="UniProtKB-KW"/>
</dbReference>
<dbReference type="Pfam" id="PF00679">
    <property type="entry name" value="EFG_C"/>
    <property type="match status" value="1"/>
</dbReference>
<dbReference type="Gramene" id="OGLUM02G20070.1">
    <property type="protein sequence ID" value="OGLUM02G20070.1"/>
    <property type="gene ID" value="OGLUM02G20070"/>
</dbReference>
<dbReference type="Pfam" id="PF14492">
    <property type="entry name" value="EFG_III"/>
    <property type="match status" value="1"/>
</dbReference>
<reference evidence="5" key="1">
    <citation type="submission" date="2015-04" db="UniProtKB">
        <authorList>
            <consortium name="EnsemblPlants"/>
        </authorList>
    </citation>
    <scope>IDENTIFICATION</scope>
</reference>
<dbReference type="GO" id="GO:0042256">
    <property type="term" value="P:cytosolic ribosome assembly"/>
    <property type="evidence" value="ECO:0007669"/>
    <property type="project" value="TreeGrafter"/>
</dbReference>
<name>A0A0D9YTD9_9ORYZ</name>
<dbReference type="InterPro" id="IPR000795">
    <property type="entry name" value="T_Tr_GTP-bd_dom"/>
</dbReference>
<feature type="domain" description="Tr-type G" evidence="4">
    <location>
        <begin position="12"/>
        <end position="224"/>
    </location>
</feature>
<dbReference type="CDD" id="cd01885">
    <property type="entry name" value="EF2"/>
    <property type="match status" value="1"/>
</dbReference>
<dbReference type="InterPro" id="IPR014721">
    <property type="entry name" value="Ribsml_uS5_D2-typ_fold_subgr"/>
</dbReference>
<dbReference type="SUPFAM" id="SSF54980">
    <property type="entry name" value="EF-G C-terminal domain-like"/>
    <property type="match status" value="2"/>
</dbReference>
<dbReference type="Gene3D" id="3.40.50.300">
    <property type="entry name" value="P-loop containing nucleotide triphosphate hydrolases"/>
    <property type="match status" value="1"/>
</dbReference>
<protein>
    <recommendedName>
        <fullName evidence="4">Tr-type G domain-containing protein</fullName>
    </recommendedName>
</protein>
<feature type="transmembrane region" description="Helical" evidence="3">
    <location>
        <begin position="1016"/>
        <end position="1049"/>
    </location>
</feature>
<dbReference type="Gene3D" id="2.40.30.10">
    <property type="entry name" value="Translation factors"/>
    <property type="match status" value="1"/>
</dbReference>
<evidence type="ECO:0000259" key="4">
    <source>
        <dbReference type="PROSITE" id="PS51722"/>
    </source>
</evidence>
<dbReference type="CDD" id="cd16261">
    <property type="entry name" value="EF2_snRNP_III"/>
    <property type="match status" value="1"/>
</dbReference>
<dbReference type="FunFam" id="3.40.50.300:FF:001180">
    <property type="entry name" value="Elongation factor 2-like protein"/>
    <property type="match status" value="1"/>
</dbReference>
<keyword evidence="6" id="KW-1185">Reference proteome</keyword>
<dbReference type="SUPFAM" id="SSF52540">
    <property type="entry name" value="P-loop containing nucleoside triphosphate hydrolases"/>
    <property type="match status" value="1"/>
</dbReference>
<sequence length="1075" mass="116126">MAAAAAEGRGPRRVRNTCILAHVDHGKTSLADHLIAAYGGERRVSERMAGSARVMDHLEEEQRRAITMKSASIVLRRGGGGGGGGDGDGHRVHLIDSPGHIDFCSEVSAAARLADSALVLVDAAEGVRVQTHAALRQAFVERLRPCLVLNKVDRLVAELRLTPAEAHARLRRIVSEVNSIYSALRSRSYFSTLDAAFALSQELPDHGGDDDEEEDAFQPQNGNVVFACAREGWGFRLVTLAKLLAPKLRADPAELLKGLWGQKYFDERSRTVVGKEAMAAAAAANPKPMFVKYVLEPLWGQYHKMTRKLRLAEAVFDMVVECTPNPIAAQATRVARLMPAKTEQLTAAAPCPAAVAAEVEKVRRCVATCNASTSAPVVVFVSKMFAVPYRFLPSRGVNGEPLNHRGSSSAESGECFLAFARVFSGVLRAGQKVFVLSPMYDPLRGGDDAMQQKHLQEVELQHLYQMMGPDLEIVSAARAGDVLAIEGLGHHVLKNATLSSTKNCQPFSGMMFQVSPMLKVAIEPSNPSDLGDLVKGLKLLNQADPFIEYTVSERGEHVLAAAGEIHLEHCIKNLQERFARVQLEVSKPLVSFKETIQGESAGIMESLKASHEFVERTTPNGRFTVRVKVFRLPNAVTKVIEDSKELLAQVIEGDSGNSNGVLNSRFSQDGGDSALTLRQLLINAIDSDLEALSAQLDDEKTESYRKMLIGYLQRIWALGPLQVGPNFLLSPDAKSSDGVFTSQDGREGILVRCTCHVSERLGLVNSSDAEPTMGIDGSQSSADVPDLETVKNSIASGFQIATNAGPLCGEPTWGLAFLVEPYILPDSADASNNQSDHYSTFSGQIITAVREACQAAILESKPRLVEPMYFCELTTPTEQLGSMYAVLGNCRARVLKEEMQEGTSLFTVHAYLPVAESSEFSKKLRNATAGAASALLAFSHWETVPQDPFFVPKTREEIEEFGDGSNIGPNLATKLMNSRCRRAREKKVEVKVDPIGRTAAGRRSKGDGIRNRPGIMAAAVVLASAAGVVAAAGVIAAAAVVIVAVAGVVSAPLQRPWLQWISRTPSAARSQVSRR</sequence>
<dbReference type="eggNOG" id="KOG0467">
    <property type="taxonomic scope" value="Eukaryota"/>
</dbReference>
<dbReference type="Pfam" id="PF03144">
    <property type="entry name" value="GTP_EFTU_D2"/>
    <property type="match status" value="1"/>
</dbReference>
<dbReference type="InterPro" id="IPR000640">
    <property type="entry name" value="EFG_V-like"/>
</dbReference>
<dbReference type="STRING" id="40148.A0A0D9YTD9"/>
<evidence type="ECO:0000313" key="5">
    <source>
        <dbReference type="EnsemblPlants" id="OGLUM02G20070.1"/>
    </source>
</evidence>
<dbReference type="InterPro" id="IPR009000">
    <property type="entry name" value="Transl_B-barrel_sf"/>
</dbReference>
<dbReference type="GO" id="GO:0043022">
    <property type="term" value="F:ribosome binding"/>
    <property type="evidence" value="ECO:0007669"/>
    <property type="project" value="TreeGrafter"/>
</dbReference>
<dbReference type="Pfam" id="PF00009">
    <property type="entry name" value="GTP_EFTU"/>
    <property type="match status" value="1"/>
</dbReference>
<keyword evidence="1" id="KW-0547">Nucleotide-binding</keyword>
<dbReference type="FunFam" id="3.30.70.870:FF:000002">
    <property type="entry name" value="Translation elongation factor 2"/>
    <property type="match status" value="1"/>
</dbReference>
<dbReference type="Gene3D" id="3.30.70.240">
    <property type="match status" value="1"/>
</dbReference>
<evidence type="ECO:0000313" key="6">
    <source>
        <dbReference type="Proteomes" id="UP000026961"/>
    </source>
</evidence>
<dbReference type="Gene3D" id="3.30.70.870">
    <property type="entry name" value="Elongation Factor G (Translational Gtpase), domain 3"/>
    <property type="match status" value="1"/>
</dbReference>